<protein>
    <recommendedName>
        <fullName evidence="4">DUF1640 domain-containing protein</fullName>
    </recommendedName>
</protein>
<evidence type="ECO:0000256" key="1">
    <source>
        <dbReference type="SAM" id="Phobius"/>
    </source>
</evidence>
<feature type="transmembrane region" description="Helical" evidence="1">
    <location>
        <begin position="84"/>
        <end position="104"/>
    </location>
</feature>
<reference evidence="2 3" key="1">
    <citation type="journal article" date="2014" name="BMC Genomics">
        <title>Comparison of environmental and isolate Sulfobacillus genomes reveals diverse carbon, sulfur, nitrogen, and hydrogen metabolisms.</title>
        <authorList>
            <person name="Justice N.B."/>
            <person name="Norman A."/>
            <person name="Brown C.T."/>
            <person name="Singh A."/>
            <person name="Thomas B.C."/>
            <person name="Banfield J.F."/>
        </authorList>
    </citation>
    <scope>NUCLEOTIDE SEQUENCE [LARGE SCALE GENOMIC DNA]</scope>
    <source>
        <strain evidence="2">AMDSBA3</strain>
    </source>
</reference>
<dbReference type="AlphaFoldDB" id="A0A2T2WCW8"/>
<evidence type="ECO:0000313" key="2">
    <source>
        <dbReference type="EMBL" id="PSR20078.1"/>
    </source>
</evidence>
<keyword evidence="1" id="KW-1133">Transmembrane helix</keyword>
<dbReference type="Proteomes" id="UP000241848">
    <property type="component" value="Unassembled WGS sequence"/>
</dbReference>
<dbReference type="SUPFAM" id="SSF58113">
    <property type="entry name" value="Apolipoprotein A-I"/>
    <property type="match status" value="1"/>
</dbReference>
<keyword evidence="1" id="KW-0472">Membrane</keyword>
<evidence type="ECO:0000313" key="3">
    <source>
        <dbReference type="Proteomes" id="UP000241848"/>
    </source>
</evidence>
<dbReference type="EMBL" id="PXYV01000089">
    <property type="protein sequence ID" value="PSR20078.1"/>
    <property type="molecule type" value="Genomic_DNA"/>
</dbReference>
<accession>A0A2T2WCW8</accession>
<name>A0A2T2WCW8_9FIRM</name>
<proteinExistence type="predicted"/>
<dbReference type="Gene3D" id="1.20.120.20">
    <property type="entry name" value="Apolipoprotein"/>
    <property type="match status" value="1"/>
</dbReference>
<keyword evidence="1" id="KW-0812">Transmembrane</keyword>
<evidence type="ECO:0008006" key="4">
    <source>
        <dbReference type="Google" id="ProtNLM"/>
    </source>
</evidence>
<sequence length="108" mass="12292">MPDIPDHDRIVALEQDVKNLNAWRDTLTAHLDQKFDRIDDKVASLSQSMERKVDDLRTHMDEKIDDLRENVQGTLHQVKLALPYWAQIAIATLIGILGLTVGILTRGH</sequence>
<gene>
    <name evidence="2" type="ORF">C7B45_16635</name>
</gene>
<comment type="caution">
    <text evidence="2">The sequence shown here is derived from an EMBL/GenBank/DDBJ whole genome shotgun (WGS) entry which is preliminary data.</text>
</comment>
<organism evidence="2 3">
    <name type="scientific">Sulfobacillus acidophilus</name>
    <dbReference type="NCBI Taxonomy" id="53633"/>
    <lineage>
        <taxon>Bacteria</taxon>
        <taxon>Bacillati</taxon>
        <taxon>Bacillota</taxon>
        <taxon>Clostridia</taxon>
        <taxon>Eubacteriales</taxon>
        <taxon>Clostridiales Family XVII. Incertae Sedis</taxon>
        <taxon>Sulfobacillus</taxon>
    </lineage>
</organism>